<name>I3ZTM6_THECF</name>
<evidence type="ECO:0000313" key="2">
    <source>
        <dbReference type="Proteomes" id="UP000006064"/>
    </source>
</evidence>
<dbReference type="HOGENOM" id="CLU_069530_0_0_2"/>
<protein>
    <recommendedName>
        <fullName evidence="3">Sulfatase N-terminal domain-containing protein</fullName>
    </recommendedName>
</protein>
<accession>I3ZTM6</accession>
<reference evidence="1 2" key="1">
    <citation type="journal article" date="2012" name="J. Bacteriol.">
        <title>Complete Genome Sequence of the Hyperthermophilic Archaeon Thermococcus sp. Strain CL1, Isolated from a Paralvinella sp. Polychaete Worm Collected from a Hydrothermal Vent.</title>
        <authorList>
            <person name="Jung J.H."/>
            <person name="Holden J.F."/>
            <person name="Seo D.H."/>
            <person name="Park K.H."/>
            <person name="Shin H."/>
            <person name="Ryu S."/>
            <person name="Lee J.H."/>
            <person name="Park C.S."/>
        </authorList>
    </citation>
    <scope>NUCLEOTIDE SEQUENCE [LARGE SCALE GENOMIC DNA]</scope>
    <source>
        <strain evidence="2">DSM 27260 / KACC 17922 / CL1</strain>
    </source>
</reference>
<gene>
    <name evidence="1" type="ORF">CL1_0855</name>
</gene>
<dbReference type="SUPFAM" id="SSF53649">
    <property type="entry name" value="Alkaline phosphatase-like"/>
    <property type="match status" value="1"/>
</dbReference>
<dbReference type="RefSeq" id="WP_014788695.1">
    <property type="nucleotide sequence ID" value="NC_018015.1"/>
</dbReference>
<evidence type="ECO:0008006" key="3">
    <source>
        <dbReference type="Google" id="ProtNLM"/>
    </source>
</evidence>
<dbReference type="AlphaFoldDB" id="I3ZTM6"/>
<sequence>MSTPRAKPNLLKHRIKEYTLKGLVQLLKRNPGVSVFSEDWDHLIILDDCRYDVFEEEFQRRGLPGKLESRPSLGSWTGEFLVMNFREERYDDIVFISANPFVDRYLKGKFHRLISVWKTHWNERYNTVPPGAVYRAALVAARRYPDKRLVVHFLQPHHPYFTLGFKDEGMAAIKRSVERGGSYLQDFPPEPIQEIYLSEIYAHFPVRRLIKAYVDNLQIVMPYVELLLHRLRGKSVVTSDHGELFGEKVLEFVPIKVYGHGIGRNPNLITVPWWIVRDEDRRNLRPLKEVKREIATIESRFGLGERTREETRLKLAISRLKLKKFLTMPPKSRT</sequence>
<dbReference type="InterPro" id="IPR017850">
    <property type="entry name" value="Alkaline_phosphatase_core_sf"/>
</dbReference>
<dbReference type="OrthoDB" id="100846at2157"/>
<dbReference type="GeneID" id="13038554"/>
<dbReference type="Gene3D" id="3.40.720.10">
    <property type="entry name" value="Alkaline Phosphatase, subunit A"/>
    <property type="match status" value="1"/>
</dbReference>
<proteinExistence type="predicted"/>
<evidence type="ECO:0000313" key="1">
    <source>
        <dbReference type="EMBL" id="AFL95060.1"/>
    </source>
</evidence>
<organism evidence="1 2">
    <name type="scientific">Thermococcus cleftensis (strain DSM 27260 / KACC 17922 / CL1)</name>
    <dbReference type="NCBI Taxonomy" id="163003"/>
    <lineage>
        <taxon>Archaea</taxon>
        <taxon>Methanobacteriati</taxon>
        <taxon>Methanobacteriota</taxon>
        <taxon>Thermococci</taxon>
        <taxon>Thermococcales</taxon>
        <taxon>Thermococcaceae</taxon>
        <taxon>Thermococcus</taxon>
    </lineage>
</organism>
<dbReference type="Proteomes" id="UP000006064">
    <property type="component" value="Chromosome"/>
</dbReference>
<keyword evidence="2" id="KW-1185">Reference proteome</keyword>
<dbReference type="EMBL" id="CP003651">
    <property type="protein sequence ID" value="AFL95060.1"/>
    <property type="molecule type" value="Genomic_DNA"/>
</dbReference>
<dbReference type="KEGG" id="thm:CL1_0855"/>